<dbReference type="InterPro" id="IPR013767">
    <property type="entry name" value="PAS_fold"/>
</dbReference>
<keyword evidence="3" id="KW-0597">Phosphoprotein</keyword>
<dbReference type="Gene3D" id="3.30.450.20">
    <property type="entry name" value="PAS domain"/>
    <property type="match status" value="1"/>
</dbReference>
<dbReference type="CDD" id="cd00082">
    <property type="entry name" value="HisKA"/>
    <property type="match status" value="1"/>
</dbReference>
<dbReference type="PRINTS" id="PR00344">
    <property type="entry name" value="BCTRLSENSOR"/>
</dbReference>
<feature type="domain" description="Histidine kinase" evidence="7">
    <location>
        <begin position="218"/>
        <end position="450"/>
    </location>
</feature>
<dbReference type="InterPro" id="IPR000014">
    <property type="entry name" value="PAS"/>
</dbReference>
<dbReference type="PANTHER" id="PTHR43047">
    <property type="entry name" value="TWO-COMPONENT HISTIDINE PROTEIN KINASE"/>
    <property type="match status" value="1"/>
</dbReference>
<dbReference type="Gene3D" id="1.10.287.130">
    <property type="match status" value="1"/>
</dbReference>
<dbReference type="InterPro" id="IPR004358">
    <property type="entry name" value="Sig_transdc_His_kin-like_C"/>
</dbReference>
<dbReference type="InterPro" id="IPR003594">
    <property type="entry name" value="HATPase_dom"/>
</dbReference>
<dbReference type="InterPro" id="IPR035965">
    <property type="entry name" value="PAS-like_dom_sf"/>
</dbReference>
<dbReference type="SMART" id="SM00387">
    <property type="entry name" value="HATPase_c"/>
    <property type="match status" value="1"/>
</dbReference>
<dbReference type="SMART" id="SM00091">
    <property type="entry name" value="PAS"/>
    <property type="match status" value="2"/>
</dbReference>
<accession>A0ABM7QJZ6</accession>
<evidence type="ECO:0000256" key="4">
    <source>
        <dbReference type="ARBA" id="ARBA00022679"/>
    </source>
</evidence>
<evidence type="ECO:0000256" key="1">
    <source>
        <dbReference type="ARBA" id="ARBA00000085"/>
    </source>
</evidence>
<evidence type="ECO:0000256" key="6">
    <source>
        <dbReference type="SAM" id="MobiDB-lite"/>
    </source>
</evidence>
<dbReference type="InterPro" id="IPR036097">
    <property type="entry name" value="HisK_dim/P_sf"/>
</dbReference>
<dbReference type="SUPFAM" id="SSF55785">
    <property type="entry name" value="PYP-like sensor domain (PAS domain)"/>
    <property type="match status" value="1"/>
</dbReference>
<proteinExistence type="predicted"/>
<evidence type="ECO:0000259" key="7">
    <source>
        <dbReference type="PROSITE" id="PS50109"/>
    </source>
</evidence>
<evidence type="ECO:0000256" key="3">
    <source>
        <dbReference type="ARBA" id="ARBA00022553"/>
    </source>
</evidence>
<sequence length="559" mass="61511">MKRRQLNFTRLRERAERAIADGQAGPALSPEQDDSKALELSHLIEELRVYQAELEIQNDELIHAQEHIASAMDRYRRLFEHLPVPAVVVDAGGFIVEANEQAHEVLGISRHVALQRGSLFQLFDFPSRTRLHSLMRTALDVGPHQLDSMALKAGGEAETFFDVHLMPLSERTSDDRQILVVLVDRSAEQALRVLSHDLMQAKLAAEQAGVAKSAFLANMGHELRTPMNALIGLSSLLLDGPEAMTPHQRDYLLKIHDSAAALSSLLNDILDYSQIEGGDLHLESKPLNLDNLLDRTRQIYGPCAEEKGLAFSYARAADVPSVLAGDPLRLQQVLDHLVDNAIEFTERGGVRIRVELVAAPESVGSKTAGGRRVVLCFSVEDTGSGLTPEQCQALFVPFQQGDMSASRVHGGTGLGLSLSRRLVELMGGEIGVESRLGEGSRFWFRVPLRLVDIDDYAAGRAAPEPDPAGAPPERAPGPRTAPRRPDLDALHPKLQTLVWMLDNRQSRARRLSHEIESLLQGSALQTDYAPIAAAIARLDFEQALAGVRRLVRTQDWDLP</sequence>
<dbReference type="CDD" id="cd00130">
    <property type="entry name" value="PAS"/>
    <property type="match status" value="1"/>
</dbReference>
<name>A0ABM7QJZ6_9GAMM</name>
<dbReference type="SUPFAM" id="SSF55874">
    <property type="entry name" value="ATPase domain of HSP90 chaperone/DNA topoisomerase II/histidine kinase"/>
    <property type="match status" value="1"/>
</dbReference>
<keyword evidence="10" id="KW-1185">Reference proteome</keyword>
<dbReference type="SMART" id="SM00388">
    <property type="entry name" value="HisKA"/>
    <property type="match status" value="1"/>
</dbReference>
<dbReference type="InterPro" id="IPR005467">
    <property type="entry name" value="His_kinase_dom"/>
</dbReference>
<dbReference type="CDD" id="cd16922">
    <property type="entry name" value="HATPase_EvgS-ArcB-TorS-like"/>
    <property type="match status" value="1"/>
</dbReference>
<dbReference type="InterPro" id="IPR036890">
    <property type="entry name" value="HATPase_C_sf"/>
</dbReference>
<evidence type="ECO:0000256" key="2">
    <source>
        <dbReference type="ARBA" id="ARBA00012438"/>
    </source>
</evidence>
<dbReference type="SUPFAM" id="SSF47384">
    <property type="entry name" value="Homodimeric domain of signal transducing histidine kinase"/>
    <property type="match status" value="1"/>
</dbReference>
<dbReference type="InterPro" id="IPR003661">
    <property type="entry name" value="HisK_dim/P_dom"/>
</dbReference>
<dbReference type="Proteomes" id="UP000680679">
    <property type="component" value="Chromosome"/>
</dbReference>
<dbReference type="RefSeq" id="WP_213380373.1">
    <property type="nucleotide sequence ID" value="NZ_AP024563.1"/>
</dbReference>
<feature type="compositionally biased region" description="Pro residues" evidence="6">
    <location>
        <begin position="464"/>
        <end position="475"/>
    </location>
</feature>
<dbReference type="Pfam" id="PF00512">
    <property type="entry name" value="HisKA"/>
    <property type="match status" value="1"/>
</dbReference>
<protein>
    <recommendedName>
        <fullName evidence="2">histidine kinase</fullName>
        <ecNumber evidence="2">2.7.13.3</ecNumber>
    </recommendedName>
</protein>
<gene>
    <name evidence="9" type="ORF">Atep_07840</name>
</gene>
<comment type="catalytic activity">
    <reaction evidence="1">
        <text>ATP + protein L-histidine = ADP + protein N-phospho-L-histidine.</text>
        <dbReference type="EC" id="2.7.13.3"/>
    </reaction>
</comment>
<evidence type="ECO:0000313" key="9">
    <source>
        <dbReference type="EMBL" id="BCU06107.1"/>
    </source>
</evidence>
<dbReference type="Gene3D" id="3.30.565.10">
    <property type="entry name" value="Histidine kinase-like ATPase, C-terminal domain"/>
    <property type="match status" value="1"/>
</dbReference>
<dbReference type="PROSITE" id="PS50109">
    <property type="entry name" value="HIS_KIN"/>
    <property type="match status" value="1"/>
</dbReference>
<feature type="domain" description="PAS" evidence="8">
    <location>
        <begin position="71"/>
        <end position="142"/>
    </location>
</feature>
<keyword evidence="5" id="KW-0418">Kinase</keyword>
<dbReference type="PANTHER" id="PTHR43047:SF64">
    <property type="entry name" value="HISTIDINE KINASE CONTAINING CHEY-HOMOLOGOUS RECEIVER DOMAIN AND PAS DOMAIN-RELATED"/>
    <property type="match status" value="1"/>
</dbReference>
<dbReference type="EC" id="2.7.13.3" evidence="2"/>
<evidence type="ECO:0000259" key="8">
    <source>
        <dbReference type="PROSITE" id="PS50112"/>
    </source>
</evidence>
<evidence type="ECO:0000313" key="10">
    <source>
        <dbReference type="Proteomes" id="UP000680679"/>
    </source>
</evidence>
<dbReference type="Pfam" id="PF02518">
    <property type="entry name" value="HATPase_c"/>
    <property type="match status" value="1"/>
</dbReference>
<dbReference type="Pfam" id="PF00989">
    <property type="entry name" value="PAS"/>
    <property type="match status" value="1"/>
</dbReference>
<keyword evidence="4" id="KW-0808">Transferase</keyword>
<dbReference type="PROSITE" id="PS50112">
    <property type="entry name" value="PAS"/>
    <property type="match status" value="1"/>
</dbReference>
<evidence type="ECO:0000256" key="5">
    <source>
        <dbReference type="ARBA" id="ARBA00022777"/>
    </source>
</evidence>
<feature type="region of interest" description="Disordered" evidence="6">
    <location>
        <begin position="459"/>
        <end position="487"/>
    </location>
</feature>
<organism evidence="9 10">
    <name type="scientific">Allochromatium tepidum</name>
    <dbReference type="NCBI Taxonomy" id="553982"/>
    <lineage>
        <taxon>Bacteria</taxon>
        <taxon>Pseudomonadati</taxon>
        <taxon>Pseudomonadota</taxon>
        <taxon>Gammaproteobacteria</taxon>
        <taxon>Chromatiales</taxon>
        <taxon>Chromatiaceae</taxon>
        <taxon>Allochromatium</taxon>
    </lineage>
</organism>
<reference evidence="9 10" key="1">
    <citation type="submission" date="2021-04" db="EMBL/GenBank/DDBJ databases">
        <title>Complete genome sequencing of Allochromatium tepidum strain NZ.</title>
        <authorList>
            <person name="Tsukatani Y."/>
            <person name="Mori H."/>
        </authorList>
    </citation>
    <scope>NUCLEOTIDE SEQUENCE [LARGE SCALE GENOMIC DNA]</scope>
    <source>
        <strain evidence="9 10">NZ</strain>
    </source>
</reference>
<dbReference type="EMBL" id="AP024563">
    <property type="protein sequence ID" value="BCU06107.1"/>
    <property type="molecule type" value="Genomic_DNA"/>
</dbReference>
<dbReference type="NCBIfam" id="TIGR00229">
    <property type="entry name" value="sensory_box"/>
    <property type="match status" value="1"/>
</dbReference>